<dbReference type="InterPro" id="IPR007492">
    <property type="entry name" value="LytTR_DNA-bd_dom"/>
</dbReference>
<reference evidence="5" key="1">
    <citation type="submission" date="2009-08" db="EMBL/GenBank/DDBJ databases">
        <title>The complete genome of Chitinophaga pinensis DSM 2588.</title>
        <authorList>
            <consortium name="US DOE Joint Genome Institute (JGI-PGF)"/>
            <person name="Lucas S."/>
            <person name="Copeland A."/>
            <person name="Lapidus A."/>
            <person name="Glavina del Rio T."/>
            <person name="Dalin E."/>
            <person name="Tice H."/>
            <person name="Bruce D."/>
            <person name="Goodwin L."/>
            <person name="Pitluck S."/>
            <person name="Kyrpides N."/>
            <person name="Mavromatis K."/>
            <person name="Ivanova N."/>
            <person name="Mikhailova N."/>
            <person name="Sims D."/>
            <person name="Meinche L."/>
            <person name="Brettin T."/>
            <person name="Detter J.C."/>
            <person name="Han C."/>
            <person name="Larimer F."/>
            <person name="Land M."/>
            <person name="Hauser L."/>
            <person name="Markowitz V."/>
            <person name="Cheng J.-F."/>
            <person name="Hugenholtz P."/>
            <person name="Woyke T."/>
            <person name="Wu D."/>
            <person name="Spring S."/>
            <person name="Klenk H.-P."/>
            <person name="Eisen J.A."/>
        </authorList>
    </citation>
    <scope>NUCLEOTIDE SEQUENCE [LARGE SCALE GENOMIC DNA]</scope>
    <source>
        <strain evidence="5">ATCC 43595 / DSM 2588 / LMG 13176 / NBRC 15968 / NCIMB 11800 / UQM 2034</strain>
    </source>
</reference>
<dbReference type="PANTHER" id="PTHR37299:SF1">
    <property type="entry name" value="STAGE 0 SPORULATION PROTEIN A HOMOLOG"/>
    <property type="match status" value="1"/>
</dbReference>
<accession>A0A979GXU1</accession>
<feature type="domain" description="HTH LytTR-type" evidence="3">
    <location>
        <begin position="142"/>
        <end position="241"/>
    </location>
</feature>
<sequence>MSLRCLIVDDEPLAHEVILRYMEDVPFLQTAGQCYRAMEALEFLSRQPVDLIFLDIRMPKLNGLDFLRTLQQQPIVIITSAYEEHALESFELEVCDYLLKPFRFDRFLKAANRALSIYNLKQQAGNNTPVAVSATPTEPAALYIKSDKKLIQLNPEELYYFESLGNYVKVWDASRFVLTPRTLSSFESQLPADTFIRIHKSYILNKKFVRYLEGNTITLKNGKQLPLGKNYKHQVKLLLGGQGI</sequence>
<dbReference type="Pfam" id="PF00072">
    <property type="entry name" value="Response_reg"/>
    <property type="match status" value="1"/>
</dbReference>
<evidence type="ECO:0000259" key="3">
    <source>
        <dbReference type="PROSITE" id="PS50930"/>
    </source>
</evidence>
<proteinExistence type="predicted"/>
<dbReference type="Gene3D" id="3.40.50.2300">
    <property type="match status" value="1"/>
</dbReference>
<feature type="domain" description="Response regulatory" evidence="2">
    <location>
        <begin position="4"/>
        <end position="115"/>
    </location>
</feature>
<dbReference type="SUPFAM" id="SSF52172">
    <property type="entry name" value="CheY-like"/>
    <property type="match status" value="1"/>
</dbReference>
<evidence type="ECO:0000256" key="1">
    <source>
        <dbReference type="PROSITE-ProRule" id="PRU00169"/>
    </source>
</evidence>
<dbReference type="PROSITE" id="PS50110">
    <property type="entry name" value="RESPONSE_REGULATORY"/>
    <property type="match status" value="1"/>
</dbReference>
<dbReference type="Gene3D" id="2.40.50.1020">
    <property type="entry name" value="LytTr DNA-binding domain"/>
    <property type="match status" value="1"/>
</dbReference>
<dbReference type="Pfam" id="PF04397">
    <property type="entry name" value="LytTR"/>
    <property type="match status" value="1"/>
</dbReference>
<reference evidence="4 5" key="2">
    <citation type="journal article" date="2010" name="Stand. Genomic Sci.">
        <title>Complete genome sequence of Chitinophaga pinensis type strain (UQM 2034).</title>
        <authorList>
            <person name="Glavina Del Rio T."/>
            <person name="Abt B."/>
            <person name="Spring S."/>
            <person name="Lapidus A."/>
            <person name="Nolan M."/>
            <person name="Tice H."/>
            <person name="Copeland A."/>
            <person name="Cheng J.F."/>
            <person name="Chen F."/>
            <person name="Bruce D."/>
            <person name="Goodwin L."/>
            <person name="Pitluck S."/>
            <person name="Ivanova N."/>
            <person name="Mavromatis K."/>
            <person name="Mikhailova N."/>
            <person name="Pati A."/>
            <person name="Chen A."/>
            <person name="Palaniappan K."/>
            <person name="Land M."/>
            <person name="Hauser L."/>
            <person name="Chang Y.J."/>
            <person name="Jeffries C.D."/>
            <person name="Chain P."/>
            <person name="Saunders E."/>
            <person name="Detter J.C."/>
            <person name="Brettin T."/>
            <person name="Rohde M."/>
            <person name="Goker M."/>
            <person name="Bristow J."/>
            <person name="Eisen J.A."/>
            <person name="Markowitz V."/>
            <person name="Hugenholtz P."/>
            <person name="Kyrpides N.C."/>
            <person name="Klenk H.P."/>
            <person name="Lucas S."/>
        </authorList>
    </citation>
    <scope>NUCLEOTIDE SEQUENCE [LARGE SCALE GENOMIC DNA]</scope>
    <source>
        <strain evidence="5">ATCC 43595 / DSM 2588 / LMG 13176 / NBRC 15968 / NCIMB 11800 / UQM 2034</strain>
    </source>
</reference>
<dbReference type="RefSeq" id="WP_012792829.1">
    <property type="nucleotide sequence ID" value="NC_013132.1"/>
</dbReference>
<feature type="modified residue" description="4-aspartylphosphate" evidence="1">
    <location>
        <position position="55"/>
    </location>
</feature>
<evidence type="ECO:0000259" key="2">
    <source>
        <dbReference type="PROSITE" id="PS50110"/>
    </source>
</evidence>
<gene>
    <name evidence="4" type="ordered locus">Cpin_5230</name>
</gene>
<dbReference type="Proteomes" id="UP000002215">
    <property type="component" value="Chromosome"/>
</dbReference>
<evidence type="ECO:0000313" key="5">
    <source>
        <dbReference type="Proteomes" id="UP000002215"/>
    </source>
</evidence>
<dbReference type="InterPro" id="IPR011006">
    <property type="entry name" value="CheY-like_superfamily"/>
</dbReference>
<dbReference type="KEGG" id="cpi:Cpin_5230"/>
<keyword evidence="1" id="KW-0597">Phosphoprotein</keyword>
<name>A0A979GXU1_CHIPD</name>
<dbReference type="AlphaFoldDB" id="A0A979GXU1"/>
<dbReference type="PROSITE" id="PS50930">
    <property type="entry name" value="HTH_LYTTR"/>
    <property type="match status" value="1"/>
</dbReference>
<dbReference type="EMBL" id="CP001699">
    <property type="protein sequence ID" value="ACU62661.1"/>
    <property type="molecule type" value="Genomic_DNA"/>
</dbReference>
<evidence type="ECO:0000313" key="4">
    <source>
        <dbReference type="EMBL" id="ACU62661.1"/>
    </source>
</evidence>
<organism evidence="4 5">
    <name type="scientific">Chitinophaga pinensis (strain ATCC 43595 / DSM 2588 / LMG 13176 / NBRC 15968 / NCIMB 11800 / UQM 2034)</name>
    <dbReference type="NCBI Taxonomy" id="485918"/>
    <lineage>
        <taxon>Bacteria</taxon>
        <taxon>Pseudomonadati</taxon>
        <taxon>Bacteroidota</taxon>
        <taxon>Chitinophagia</taxon>
        <taxon>Chitinophagales</taxon>
        <taxon>Chitinophagaceae</taxon>
        <taxon>Chitinophaga</taxon>
    </lineage>
</organism>
<dbReference type="GO" id="GO:0000156">
    <property type="term" value="F:phosphorelay response regulator activity"/>
    <property type="evidence" value="ECO:0007669"/>
    <property type="project" value="InterPro"/>
</dbReference>
<dbReference type="InterPro" id="IPR046947">
    <property type="entry name" value="LytR-like"/>
</dbReference>
<dbReference type="OrthoDB" id="9787344at2"/>
<dbReference type="InterPro" id="IPR001789">
    <property type="entry name" value="Sig_transdc_resp-reg_receiver"/>
</dbReference>
<dbReference type="GO" id="GO:0003677">
    <property type="term" value="F:DNA binding"/>
    <property type="evidence" value="ECO:0007669"/>
    <property type="project" value="InterPro"/>
</dbReference>
<dbReference type="SMART" id="SM00448">
    <property type="entry name" value="REC"/>
    <property type="match status" value="1"/>
</dbReference>
<protein>
    <submittedName>
        <fullName evidence="4">Two component transcriptional regulator, LytTR family</fullName>
    </submittedName>
</protein>
<dbReference type="PANTHER" id="PTHR37299">
    <property type="entry name" value="TRANSCRIPTIONAL REGULATOR-RELATED"/>
    <property type="match status" value="1"/>
</dbReference>
<dbReference type="SMART" id="SM00850">
    <property type="entry name" value="LytTR"/>
    <property type="match status" value="1"/>
</dbReference>